<reference evidence="3" key="1">
    <citation type="submission" date="2014-11" db="EMBL/GenBank/DDBJ databases">
        <authorList>
            <person name="Otto D Thomas"/>
            <person name="Naeem Raeece"/>
        </authorList>
    </citation>
    <scope>NUCLEOTIDE SEQUENCE</scope>
</reference>
<dbReference type="PhylomeDB" id="A0A0G4FLR6"/>
<feature type="region of interest" description="Disordered" evidence="1">
    <location>
        <begin position="219"/>
        <end position="259"/>
    </location>
</feature>
<dbReference type="AlphaFoldDB" id="A0A0G4FLR6"/>
<dbReference type="SUPFAM" id="SSF53098">
    <property type="entry name" value="Ribonuclease H-like"/>
    <property type="match status" value="1"/>
</dbReference>
<feature type="region of interest" description="Disordered" evidence="1">
    <location>
        <begin position="519"/>
        <end position="554"/>
    </location>
</feature>
<dbReference type="InterPro" id="IPR001584">
    <property type="entry name" value="Integrase_cat-core"/>
</dbReference>
<dbReference type="InterPro" id="IPR012337">
    <property type="entry name" value="RNaseH-like_sf"/>
</dbReference>
<protein>
    <recommendedName>
        <fullName evidence="2">Integrase catalytic domain-containing protein</fullName>
    </recommendedName>
</protein>
<dbReference type="EMBL" id="CDMZ01000442">
    <property type="protein sequence ID" value="CEM14458.1"/>
    <property type="molecule type" value="Genomic_DNA"/>
</dbReference>
<name>A0A0G4FLR6_9ALVE</name>
<feature type="compositionally biased region" description="Basic residues" evidence="1">
    <location>
        <begin position="219"/>
        <end position="232"/>
    </location>
</feature>
<proteinExistence type="predicted"/>
<dbReference type="Gene3D" id="3.30.420.10">
    <property type="entry name" value="Ribonuclease H-like superfamily/Ribonuclease H"/>
    <property type="match status" value="1"/>
</dbReference>
<dbReference type="PROSITE" id="PS50994">
    <property type="entry name" value="INTEGRASE"/>
    <property type="match status" value="1"/>
</dbReference>
<feature type="domain" description="Integrase catalytic" evidence="2">
    <location>
        <begin position="249"/>
        <end position="420"/>
    </location>
</feature>
<dbReference type="GO" id="GO:0015074">
    <property type="term" value="P:DNA integration"/>
    <property type="evidence" value="ECO:0007669"/>
    <property type="project" value="InterPro"/>
</dbReference>
<evidence type="ECO:0000313" key="3">
    <source>
        <dbReference type="EMBL" id="CEM14458.1"/>
    </source>
</evidence>
<evidence type="ECO:0000259" key="2">
    <source>
        <dbReference type="PROSITE" id="PS50994"/>
    </source>
</evidence>
<dbReference type="InterPro" id="IPR036397">
    <property type="entry name" value="RNaseH_sf"/>
</dbReference>
<organism evidence="3">
    <name type="scientific">Chromera velia CCMP2878</name>
    <dbReference type="NCBI Taxonomy" id="1169474"/>
    <lineage>
        <taxon>Eukaryota</taxon>
        <taxon>Sar</taxon>
        <taxon>Alveolata</taxon>
        <taxon>Colpodellida</taxon>
        <taxon>Chromeraceae</taxon>
        <taxon>Chromera</taxon>
    </lineage>
</organism>
<sequence>MIADSRASKSLVPPLFDRYVVSYVDQAVSFRLASDAAPLSVRGVKTFHQVLPFVDEWDGMRIVSEEGCSHESIGRPLFACGRRKLSLPGEESPSKPGWVWLKDVHGERFCSPVDQTGNVSILYLAKVEEAVVAANVCPSVSPYPLRQFALSGQAEISPENRSHLLFVLHSRLGHATGQRLEATLKEKGLGVQFSVKECKEVRDTCKACHVVNFRRRKLKRRGAAAGTRKRSRKGDESSVHEDDEEKEPEPAGPGGQFNADIYHDLKDMKRKGIGRFRYMSVIVNLQTQRKSLWALRSKDHAVRHLISWTCWWEKAGKGELKVVHSDNGGEFISNLYLSFCSSVKGGGIATQFGPPLTPEVQAFVERVNDDFFSLLNKVLFQRSLSFYLWPVFIPGIANSLNEVVHGSTGLSPNYALFGVRSGVPPVALGDVVRLSDPSRRQRFVAGGPVEKSERALFGGVISPQSVSVLIRRGRQWRPLRVHPSHIQMESWLGVEHIDFDEDGRSDVVAERETDSVVGRGSVWVGWGEEDNRSDADNAETGDEASDEDVSHPVR</sequence>
<feature type="compositionally biased region" description="Acidic residues" evidence="1">
    <location>
        <begin position="536"/>
        <end position="547"/>
    </location>
</feature>
<dbReference type="VEuPathDB" id="CryptoDB:Cvel_17495"/>
<dbReference type="GO" id="GO:0003676">
    <property type="term" value="F:nucleic acid binding"/>
    <property type="evidence" value="ECO:0007669"/>
    <property type="project" value="InterPro"/>
</dbReference>
<accession>A0A0G4FLR6</accession>
<evidence type="ECO:0000256" key="1">
    <source>
        <dbReference type="SAM" id="MobiDB-lite"/>
    </source>
</evidence>
<gene>
    <name evidence="3" type="ORF">Cvel_17495</name>
</gene>